<gene>
    <name evidence="2" type="ORF">Aph01nite_40810</name>
</gene>
<name>A0A919UL54_9ACTN</name>
<dbReference type="InterPro" id="IPR018719">
    <property type="entry name" value="DUF2243_membrane"/>
</dbReference>
<feature type="transmembrane region" description="Helical" evidence="1">
    <location>
        <begin position="165"/>
        <end position="184"/>
    </location>
</feature>
<feature type="transmembrane region" description="Helical" evidence="1">
    <location>
        <begin position="37"/>
        <end position="61"/>
    </location>
</feature>
<accession>A0A919UL54</accession>
<keyword evidence="3" id="KW-1185">Reference proteome</keyword>
<feature type="transmembrane region" description="Helical" evidence="1">
    <location>
        <begin position="96"/>
        <end position="117"/>
    </location>
</feature>
<dbReference type="EMBL" id="BOOA01000032">
    <property type="protein sequence ID" value="GIH25771.1"/>
    <property type="molecule type" value="Genomic_DNA"/>
</dbReference>
<dbReference type="Proteomes" id="UP000640052">
    <property type="component" value="Unassembled WGS sequence"/>
</dbReference>
<comment type="caution">
    <text evidence="2">The sequence shown here is derived from an EMBL/GenBank/DDBJ whole genome shotgun (WGS) entry which is preliminary data.</text>
</comment>
<evidence type="ECO:0000313" key="3">
    <source>
        <dbReference type="Proteomes" id="UP000640052"/>
    </source>
</evidence>
<keyword evidence="1" id="KW-0812">Transmembrane</keyword>
<evidence type="ECO:0000256" key="1">
    <source>
        <dbReference type="SAM" id="Phobius"/>
    </source>
</evidence>
<feature type="transmembrane region" description="Helical" evidence="1">
    <location>
        <begin position="129"/>
        <end position="153"/>
    </location>
</feature>
<reference evidence="2" key="1">
    <citation type="submission" date="2021-01" db="EMBL/GenBank/DDBJ databases">
        <title>Whole genome shotgun sequence of Acrocarpospora phusangensis NBRC 108782.</title>
        <authorList>
            <person name="Komaki H."/>
            <person name="Tamura T."/>
        </authorList>
    </citation>
    <scope>NUCLEOTIDE SEQUENCE</scope>
    <source>
        <strain evidence="2">NBRC 108782</strain>
    </source>
</reference>
<dbReference type="AlphaFoldDB" id="A0A919UL54"/>
<organism evidence="2 3">
    <name type="scientific">Acrocarpospora phusangensis</name>
    <dbReference type="NCBI Taxonomy" id="1070424"/>
    <lineage>
        <taxon>Bacteria</taxon>
        <taxon>Bacillati</taxon>
        <taxon>Actinomycetota</taxon>
        <taxon>Actinomycetes</taxon>
        <taxon>Streptosporangiales</taxon>
        <taxon>Streptosporangiaceae</taxon>
        <taxon>Acrocarpospora</taxon>
    </lineage>
</organism>
<dbReference type="Pfam" id="PF10002">
    <property type="entry name" value="DUF2243"/>
    <property type="match status" value="1"/>
</dbReference>
<keyword evidence="1" id="KW-0472">Membrane</keyword>
<keyword evidence="1" id="KW-1133">Transmembrane helix</keyword>
<evidence type="ECO:0000313" key="2">
    <source>
        <dbReference type="EMBL" id="GIH25771.1"/>
    </source>
</evidence>
<protein>
    <submittedName>
        <fullName evidence="2">Membrane protein</fullName>
    </submittedName>
</protein>
<proteinExistence type="predicted"/>
<sequence>MVADDGDFVSAKTVIHPIHGRERTNVTATGADQGRRLALPGTILGVGLGGFVDGIMLHQILQWHHMLSSTDTDNIGVRYYPVDTIPGLRMNTLWDGFFHALTWLCVLAGLALLYSRVTTSRGRVWRSRALWGWALVGWGAFNLVEGVIDHHILGIHHVHGGPYQLWWDLAFLVLGAVLVAAGLLMRRGAPAVDLCREAAAR</sequence>